<proteinExistence type="inferred from homology"/>
<dbReference type="Gene3D" id="3.10.20.810">
    <property type="entry name" value="Phosphoribosyl-AMP cyclohydrolase"/>
    <property type="match status" value="1"/>
</dbReference>
<reference evidence="21" key="1">
    <citation type="submission" date="2013-12" db="EMBL/GenBank/DDBJ databases">
        <authorList>
            <person name="Genoscope - CEA"/>
        </authorList>
    </citation>
    <scope>NUCLEOTIDE SEQUENCE</scope>
    <source>
        <strain evidence="21">CBS 1993</strain>
    </source>
</reference>
<dbReference type="Pfam" id="PF00815">
    <property type="entry name" value="Histidinol_dh"/>
    <property type="match status" value="1"/>
</dbReference>
<dbReference type="InterPro" id="IPR038019">
    <property type="entry name" value="PRib_AMP_CycHydrolase_sf"/>
</dbReference>
<evidence type="ECO:0000256" key="1">
    <source>
        <dbReference type="ARBA" id="ARBA00000024"/>
    </source>
</evidence>
<dbReference type="PIRSF" id="PIRSF001257">
    <property type="entry name" value="His_trifunctional"/>
    <property type="match status" value="1"/>
</dbReference>
<dbReference type="GO" id="GO:0046872">
    <property type="term" value="F:metal ion binding"/>
    <property type="evidence" value="ECO:0007669"/>
    <property type="project" value="UniProtKB-KW"/>
</dbReference>
<dbReference type="EC" id="3.6.1.31" evidence="19"/>
<dbReference type="GO" id="GO:0004399">
    <property type="term" value="F:histidinol dehydrogenase activity"/>
    <property type="evidence" value="ECO:0007669"/>
    <property type="project" value="UniProtKB-UniRule"/>
</dbReference>
<dbReference type="OrthoDB" id="1703565at2759"/>
<keyword evidence="17" id="KW-0511">Multifunctional enzyme</keyword>
<dbReference type="PANTHER" id="PTHR21256">
    <property type="entry name" value="HISTIDINOL DEHYDROGENASE HDH"/>
    <property type="match status" value="1"/>
</dbReference>
<evidence type="ECO:0000256" key="14">
    <source>
        <dbReference type="ARBA" id="ARBA00023002"/>
    </source>
</evidence>
<evidence type="ECO:0000256" key="2">
    <source>
        <dbReference type="ARBA" id="ARBA00001460"/>
    </source>
</evidence>
<dbReference type="EC" id="1.1.1.23" evidence="19"/>
<dbReference type="InterPro" id="IPR016298">
    <property type="entry name" value="Histidine_synth_trifunct"/>
</dbReference>
<dbReference type="RefSeq" id="XP_022456286.1">
    <property type="nucleotide sequence ID" value="XM_022604748.1"/>
</dbReference>
<dbReference type="NCBIfam" id="TIGR00069">
    <property type="entry name" value="hisD"/>
    <property type="match status" value="1"/>
</dbReference>
<dbReference type="PRINTS" id="PR00083">
    <property type="entry name" value="HOLDHDRGNASE"/>
</dbReference>
<dbReference type="NCBIfam" id="TIGR03188">
    <property type="entry name" value="histidine_hisI"/>
    <property type="match status" value="1"/>
</dbReference>
<dbReference type="CDD" id="cd06572">
    <property type="entry name" value="Histidinol_dh"/>
    <property type="match status" value="1"/>
</dbReference>
<dbReference type="UniPathway" id="UPA00031">
    <property type="reaction ID" value="UER00007"/>
</dbReference>
<comment type="catalytic activity">
    <reaction evidence="18 19">
        <text>L-histidinol + 2 NAD(+) + H2O = L-histidine + 2 NADH + 3 H(+)</text>
        <dbReference type="Rhea" id="RHEA:20641"/>
        <dbReference type="ChEBI" id="CHEBI:15377"/>
        <dbReference type="ChEBI" id="CHEBI:15378"/>
        <dbReference type="ChEBI" id="CHEBI:57540"/>
        <dbReference type="ChEBI" id="CHEBI:57595"/>
        <dbReference type="ChEBI" id="CHEBI:57699"/>
        <dbReference type="ChEBI" id="CHEBI:57945"/>
        <dbReference type="EC" id="1.1.1.23"/>
    </reaction>
</comment>
<gene>
    <name evidence="21" type="ORF">KUCA_T00000229001</name>
</gene>
<reference evidence="21" key="2">
    <citation type="submission" date="2014-02" db="EMBL/GenBank/DDBJ databases">
        <title>Complete DNA sequence of /Kuraishia capsulata/ illustrates novel genomic features among budding yeasts (/Saccharomycotina/).</title>
        <authorList>
            <person name="Morales L."/>
            <person name="Noel B."/>
            <person name="Porcel B."/>
            <person name="Marcet-Houben M."/>
            <person name="Hullo M-F."/>
            <person name="Sacerdot C."/>
            <person name="Tekaia F."/>
            <person name="Leh-Louis V."/>
            <person name="Despons L."/>
            <person name="Khanna V."/>
            <person name="Aury J-M."/>
            <person name="Barbe V."/>
            <person name="Couloux A."/>
            <person name="Labadie K."/>
            <person name="Pelletier E."/>
            <person name="Souciet J-L."/>
            <person name="Boekhout T."/>
            <person name="Gabaldon T."/>
            <person name="Wincker P."/>
            <person name="Dujon B."/>
        </authorList>
    </citation>
    <scope>NUCLEOTIDE SEQUENCE</scope>
    <source>
        <strain evidence="21">CBS 1993</strain>
    </source>
</reference>
<evidence type="ECO:0000256" key="9">
    <source>
        <dbReference type="ARBA" id="ARBA00022723"/>
    </source>
</evidence>
<dbReference type="GO" id="GO:0004636">
    <property type="term" value="F:phosphoribosyl-ATP diphosphatase activity"/>
    <property type="evidence" value="ECO:0007669"/>
    <property type="project" value="UniProtKB-UniRule"/>
</dbReference>
<keyword evidence="11 19" id="KW-0378">Hydrolase</keyword>
<dbReference type="FunFam" id="3.40.50.1980:FF:000001">
    <property type="entry name" value="Histidinol dehydrogenase"/>
    <property type="match status" value="1"/>
</dbReference>
<dbReference type="GO" id="GO:0004635">
    <property type="term" value="F:phosphoribosyl-AMP cyclohydrolase activity"/>
    <property type="evidence" value="ECO:0007669"/>
    <property type="project" value="UniProtKB-UniRule"/>
</dbReference>
<keyword evidence="14 19" id="KW-0560">Oxidoreductase</keyword>
<evidence type="ECO:0000256" key="8">
    <source>
        <dbReference type="ARBA" id="ARBA00022605"/>
    </source>
</evidence>
<dbReference type="Pfam" id="PF01502">
    <property type="entry name" value="PRA-CH"/>
    <property type="match status" value="1"/>
</dbReference>
<dbReference type="EMBL" id="HG793125">
    <property type="protein sequence ID" value="CDK24269.1"/>
    <property type="molecule type" value="Genomic_DNA"/>
</dbReference>
<dbReference type="InterPro" id="IPR008179">
    <property type="entry name" value="HisE"/>
</dbReference>
<protein>
    <recommendedName>
        <fullName evidence="19">Histidine biosynthesis trifunctional protein</fullName>
    </recommendedName>
    <domain>
        <recommendedName>
            <fullName evidence="19">Phosphoribosyl-AMP cyclohydrolase</fullName>
            <ecNumber evidence="19">3.5.4.19</ecNumber>
        </recommendedName>
    </domain>
    <domain>
        <recommendedName>
            <fullName evidence="19">Phosphoribosyl-ATP pyrophosphohydrolase</fullName>
            <ecNumber evidence="19">3.6.1.31</ecNumber>
        </recommendedName>
    </domain>
    <domain>
        <recommendedName>
            <fullName evidence="19">Histidinol dehydrogenase</fullName>
            <shortName evidence="19">HDH</shortName>
            <ecNumber evidence="19">1.1.1.23</ecNumber>
        </recommendedName>
    </domain>
</protein>
<comment type="catalytic activity">
    <reaction evidence="1 19">
        <text>1-(5-phospho-beta-D-ribosyl)-5'-AMP + H2O = 1-(5-phospho-beta-D-ribosyl)-5-[(5-phospho-beta-D-ribosylamino)methylideneamino]imidazole-4-carboxamide</text>
        <dbReference type="Rhea" id="RHEA:20049"/>
        <dbReference type="ChEBI" id="CHEBI:15377"/>
        <dbReference type="ChEBI" id="CHEBI:58435"/>
        <dbReference type="ChEBI" id="CHEBI:59457"/>
        <dbReference type="EC" id="3.5.4.19"/>
    </reaction>
</comment>
<dbReference type="GO" id="GO:0005524">
    <property type="term" value="F:ATP binding"/>
    <property type="evidence" value="ECO:0007669"/>
    <property type="project" value="UniProtKB-UniRule"/>
</dbReference>
<keyword evidence="22" id="KW-1185">Reference proteome</keyword>
<dbReference type="FunFam" id="1.20.5.1300:FF:000002">
    <property type="entry name" value="Histidinol dehydrogenase, chloroplastic"/>
    <property type="match status" value="1"/>
</dbReference>
<comment type="pathway">
    <text evidence="4">Amino-acid biosynthesis; L-histidine biosynthesis; L-histidine from 5-phospho-alpha-D-ribose 1-diphosphate: step 9/9.</text>
</comment>
<evidence type="ECO:0000259" key="20">
    <source>
        <dbReference type="Pfam" id="PF01502"/>
    </source>
</evidence>
<dbReference type="InterPro" id="IPR002496">
    <property type="entry name" value="PRib_AMP_CycHydrolase_dom"/>
</dbReference>
<dbReference type="SUPFAM" id="SSF141734">
    <property type="entry name" value="HisI-like"/>
    <property type="match status" value="1"/>
</dbReference>
<dbReference type="GO" id="GO:0000105">
    <property type="term" value="P:L-histidine biosynthetic process"/>
    <property type="evidence" value="ECO:0007669"/>
    <property type="project" value="UniProtKB-UniRule"/>
</dbReference>
<keyword evidence="8 19" id="KW-0028">Amino-acid biosynthesis</keyword>
<keyword evidence="12" id="KW-0862">Zinc</keyword>
<dbReference type="FunFam" id="3.10.20.810:FF:000002">
    <property type="entry name" value="Histidine biosynthesis trifunctional protein"/>
    <property type="match status" value="1"/>
</dbReference>
<dbReference type="Proteomes" id="UP000019384">
    <property type="component" value="Unassembled WGS sequence"/>
</dbReference>
<dbReference type="HOGENOM" id="CLU_006732_0_0_1"/>
<dbReference type="InterPro" id="IPR001692">
    <property type="entry name" value="Histidinol_DH_CS"/>
</dbReference>
<keyword evidence="16 19" id="KW-0368">Histidine biosynthesis</keyword>
<dbReference type="PANTHER" id="PTHR21256:SF2">
    <property type="entry name" value="HISTIDINE BIOSYNTHESIS TRIFUNCTIONAL PROTEIN"/>
    <property type="match status" value="1"/>
</dbReference>
<dbReference type="GeneID" id="34517674"/>
<accession>W6MF49</accession>
<evidence type="ECO:0000256" key="17">
    <source>
        <dbReference type="ARBA" id="ARBA00023268"/>
    </source>
</evidence>
<evidence type="ECO:0000256" key="13">
    <source>
        <dbReference type="ARBA" id="ARBA00022840"/>
    </source>
</evidence>
<dbReference type="Gene3D" id="1.20.5.1300">
    <property type="match status" value="1"/>
</dbReference>
<dbReference type="HAMAP" id="MF_01024">
    <property type="entry name" value="HisD"/>
    <property type="match status" value="1"/>
</dbReference>
<keyword evidence="10 19" id="KW-0547">Nucleotide-binding</keyword>
<keyword evidence="15 19" id="KW-0520">NAD</keyword>
<evidence type="ECO:0000256" key="4">
    <source>
        <dbReference type="ARBA" id="ARBA00004940"/>
    </source>
</evidence>
<evidence type="ECO:0000256" key="5">
    <source>
        <dbReference type="ARBA" id="ARBA00005169"/>
    </source>
</evidence>
<dbReference type="GO" id="GO:0051287">
    <property type="term" value="F:NAD binding"/>
    <property type="evidence" value="ECO:0007669"/>
    <property type="project" value="UniProtKB-UniRule"/>
</dbReference>
<dbReference type="SUPFAM" id="SSF101386">
    <property type="entry name" value="all-alpha NTP pyrophosphatases"/>
    <property type="match status" value="1"/>
</dbReference>
<organism evidence="21 22">
    <name type="scientific">Kuraishia capsulata CBS 1993</name>
    <dbReference type="NCBI Taxonomy" id="1382522"/>
    <lineage>
        <taxon>Eukaryota</taxon>
        <taxon>Fungi</taxon>
        <taxon>Dikarya</taxon>
        <taxon>Ascomycota</taxon>
        <taxon>Saccharomycotina</taxon>
        <taxon>Pichiomycetes</taxon>
        <taxon>Pichiales</taxon>
        <taxon>Pichiaceae</taxon>
        <taxon>Kuraishia</taxon>
    </lineage>
</organism>
<dbReference type="FunFam" id="3.40.50.1980:FF:000050">
    <property type="entry name" value="Histidine biosynthesis trifunctional protein"/>
    <property type="match status" value="1"/>
</dbReference>
<comment type="catalytic activity">
    <reaction evidence="2 19">
        <text>1-(5-phospho-beta-D-ribosyl)-ATP + H2O = 1-(5-phospho-beta-D-ribosyl)-5'-AMP + diphosphate + H(+)</text>
        <dbReference type="Rhea" id="RHEA:22828"/>
        <dbReference type="ChEBI" id="CHEBI:15377"/>
        <dbReference type="ChEBI" id="CHEBI:15378"/>
        <dbReference type="ChEBI" id="CHEBI:33019"/>
        <dbReference type="ChEBI" id="CHEBI:59457"/>
        <dbReference type="ChEBI" id="CHEBI:73183"/>
        <dbReference type="EC" id="3.6.1.31"/>
    </reaction>
</comment>
<evidence type="ECO:0000256" key="3">
    <source>
        <dbReference type="ARBA" id="ARBA00001947"/>
    </source>
</evidence>
<name>W6MF49_9ASCO</name>
<dbReference type="EC" id="3.5.4.19" evidence="19"/>
<evidence type="ECO:0000256" key="15">
    <source>
        <dbReference type="ARBA" id="ARBA00023027"/>
    </source>
</evidence>
<comment type="similarity">
    <text evidence="7 19">In the C-terminal section; belongs to the histidinol dehydrogenase family.</text>
</comment>
<dbReference type="PROSITE" id="PS00611">
    <property type="entry name" value="HISOL_DEHYDROGENASE"/>
    <property type="match status" value="1"/>
</dbReference>
<dbReference type="SUPFAM" id="SSF53720">
    <property type="entry name" value="ALDH-like"/>
    <property type="match status" value="1"/>
</dbReference>
<evidence type="ECO:0000256" key="6">
    <source>
        <dbReference type="ARBA" id="ARBA00005204"/>
    </source>
</evidence>
<keyword evidence="13 19" id="KW-0067">ATP-binding</keyword>
<dbReference type="InterPro" id="IPR021130">
    <property type="entry name" value="PRib-ATP_PPHydrolase-like"/>
</dbReference>
<dbReference type="AlphaFoldDB" id="W6MF49"/>
<evidence type="ECO:0000313" key="22">
    <source>
        <dbReference type="Proteomes" id="UP000019384"/>
    </source>
</evidence>
<feature type="domain" description="Phosphoribosyl-AMP cyclohydrolase" evidence="20">
    <location>
        <begin position="204"/>
        <end position="275"/>
    </location>
</feature>
<keyword evidence="9" id="KW-0479">Metal-binding</keyword>
<dbReference type="Pfam" id="PF01503">
    <property type="entry name" value="PRA-PH"/>
    <property type="match status" value="1"/>
</dbReference>
<dbReference type="FunFam" id="1.10.287.1080:FF:000002">
    <property type="entry name" value="Histidine biosynthesis bifunctional protein HisIE"/>
    <property type="match status" value="1"/>
</dbReference>
<dbReference type="InterPro" id="IPR012131">
    <property type="entry name" value="Hstdl_DH"/>
</dbReference>
<comment type="pathway">
    <text evidence="5">Amino-acid biosynthesis; L-histidine biosynthesis; L-histidine from 5-phospho-alpha-D-ribose 1-diphosphate: step 3/9.</text>
</comment>
<evidence type="ECO:0000256" key="10">
    <source>
        <dbReference type="ARBA" id="ARBA00022741"/>
    </source>
</evidence>
<dbReference type="Gene3D" id="1.10.287.1080">
    <property type="entry name" value="MazG-like"/>
    <property type="match status" value="1"/>
</dbReference>
<comment type="cofactor">
    <cofactor evidence="3">
        <name>Zn(2+)</name>
        <dbReference type="ChEBI" id="CHEBI:29105"/>
    </cofactor>
</comment>
<evidence type="ECO:0000256" key="18">
    <source>
        <dbReference type="ARBA" id="ARBA00049489"/>
    </source>
</evidence>
<sequence>MGFPVLPYYPDVSEIGPLNVVGSALISYDSSKVDSLAAFSKTSGLSVYVDLNIESESADENLITSLLSLFNNGVLYVVVTNVALGTDILAKIPNARLAYKVASLASIPAEIPESVPIFAKDVSAASSSRTVFALSPASEDLSALIKKNITPVVIASDLSTEYAETLPAGKVALADLLSYAITTDRNDGLYTTLVTGTDNQSLGLVYSSYKSLAEAIKTGTGVYQSRKHGLWYKGATSGSTQTLQRIDLDCDGDCIRFVVIQAGTGFCHLGTASCFGKDSGLSALESVLNERLQNAPAGSYTKRLFDDEALLNAKIKEEAEELTEATDKDEVAWEAADLFYFALARCAKYGVSISDIERNLDMKSLKVTRRKGDAKPKFIEAAKAQTAKPEVVKTEVAPVAESDGRIVMTRVIAASAPSADLEKALKRPNQKTSDIMKLVNPIIDAVKAKGDAALLELTAKFDKVQLASPVLEAPFPPELMNLTEDVKRAIDISVENVRVFHTAQLTSKMEVETCAGVRCSRFARPVEKVGLYIPGGTAVLPSTALMLGVPANVAGCEEIIFASPPGPDGKLTPEVVYVAHKVGAKKIVLAGGAQAIAAMAYGTESVPKVDKIMGPGNQFVTAAKMYVSNDTTALCGIDMPAGPSEVLVVADAFADPDFVASDLLSQAEHGVDSQVILVAVGMTSEQIDKIDEAVHRQALELPRVDIVRKCIAHSYTIVVDTYADALAMSNRYAPEHLILQIEDAESYVDSVTNAGSVFVGAYSPESCGDYSSGTNHTLPTYGYARMYSGVNTSTFQKFITSQVVTPKGLQSIGKAVMDLAAVEGLDAHRNAVKIRMEKLGYL</sequence>
<evidence type="ECO:0000256" key="16">
    <source>
        <dbReference type="ARBA" id="ARBA00023102"/>
    </source>
</evidence>
<evidence type="ECO:0000256" key="19">
    <source>
        <dbReference type="PIRNR" id="PIRNR001257"/>
    </source>
</evidence>
<evidence type="ECO:0000256" key="11">
    <source>
        <dbReference type="ARBA" id="ARBA00022801"/>
    </source>
</evidence>
<comment type="pathway">
    <text evidence="6">Amino-acid biosynthesis; L-histidine biosynthesis; L-histidine from 5-phospho-alpha-D-ribose 1-diphosphate: step 2/9.</text>
</comment>
<evidence type="ECO:0000256" key="12">
    <source>
        <dbReference type="ARBA" id="ARBA00022833"/>
    </source>
</evidence>
<dbReference type="InterPro" id="IPR016161">
    <property type="entry name" value="Ald_DH/histidinol_DH"/>
</dbReference>
<dbReference type="Gene3D" id="3.40.50.1980">
    <property type="entry name" value="Nitrogenase molybdenum iron protein domain"/>
    <property type="match status" value="2"/>
</dbReference>
<dbReference type="GO" id="GO:0005829">
    <property type="term" value="C:cytosol"/>
    <property type="evidence" value="ECO:0007669"/>
    <property type="project" value="TreeGrafter"/>
</dbReference>
<dbReference type="CDD" id="cd11546">
    <property type="entry name" value="NTP-PPase_His4"/>
    <property type="match status" value="1"/>
</dbReference>
<dbReference type="STRING" id="1382522.W6MF49"/>
<evidence type="ECO:0000256" key="7">
    <source>
        <dbReference type="ARBA" id="ARBA00008260"/>
    </source>
</evidence>
<evidence type="ECO:0000313" key="21">
    <source>
        <dbReference type="EMBL" id="CDK24269.1"/>
    </source>
</evidence>